<evidence type="ECO:0000313" key="1">
    <source>
        <dbReference type="EMBL" id="PMC80445.1"/>
    </source>
</evidence>
<organism evidence="1 2">
    <name type="scientific">Aerococcus viridans</name>
    <dbReference type="NCBI Taxonomy" id="1377"/>
    <lineage>
        <taxon>Bacteria</taxon>
        <taxon>Bacillati</taxon>
        <taxon>Bacillota</taxon>
        <taxon>Bacilli</taxon>
        <taxon>Lactobacillales</taxon>
        <taxon>Aerococcaceae</taxon>
        <taxon>Aerococcus</taxon>
    </lineage>
</organism>
<name>A0A2N6UFX3_9LACT</name>
<keyword evidence="2" id="KW-1185">Reference proteome</keyword>
<comment type="caution">
    <text evidence="1">The sequence shown here is derived from an EMBL/GenBank/DDBJ whole genome shotgun (WGS) entry which is preliminary data.</text>
</comment>
<protein>
    <recommendedName>
        <fullName evidence="3">Head decoration protein</fullName>
    </recommendedName>
</protein>
<reference evidence="1 2" key="1">
    <citation type="submission" date="2017-09" db="EMBL/GenBank/DDBJ databases">
        <title>Bacterial strain isolated from the female urinary microbiota.</title>
        <authorList>
            <person name="Thomas-White K."/>
            <person name="Kumar N."/>
            <person name="Forster S."/>
            <person name="Putonti C."/>
            <person name="Lawley T."/>
            <person name="Wolfe A.J."/>
        </authorList>
    </citation>
    <scope>NUCLEOTIDE SEQUENCE [LARGE SCALE GENOMIC DNA]</scope>
    <source>
        <strain evidence="1 2">UMB0240</strain>
    </source>
</reference>
<evidence type="ECO:0000313" key="2">
    <source>
        <dbReference type="Proteomes" id="UP000235701"/>
    </source>
</evidence>
<sequence>MANVFGTGLEVLHNLDYDAISITVDASTAGTVTENGRKILKAGTILKGVDGSIFNDRDQLATQTTGASGDVDGILLSDIDLTDGNATAALVYRGTVRADRLPAGNAPANVQTKLKHIQFVNGI</sequence>
<dbReference type="RefSeq" id="WP_102198720.1">
    <property type="nucleotide sequence ID" value="NZ_PNHQ01000002.1"/>
</dbReference>
<dbReference type="Proteomes" id="UP000235701">
    <property type="component" value="Unassembled WGS sequence"/>
</dbReference>
<evidence type="ECO:0008006" key="3">
    <source>
        <dbReference type="Google" id="ProtNLM"/>
    </source>
</evidence>
<dbReference type="OrthoDB" id="1955612at2"/>
<accession>A0A2N6UFX3</accession>
<proteinExistence type="predicted"/>
<gene>
    <name evidence="1" type="ORF">CJ191_01160</name>
</gene>
<dbReference type="AlphaFoldDB" id="A0A2N6UFX3"/>
<dbReference type="EMBL" id="PNHQ01000002">
    <property type="protein sequence ID" value="PMC80445.1"/>
    <property type="molecule type" value="Genomic_DNA"/>
</dbReference>